<dbReference type="FunFam" id="1.10.3720.10:FF:000006">
    <property type="entry name" value="Glutamate/aspartate ABC transporter, permease protein GltK"/>
    <property type="match status" value="1"/>
</dbReference>
<dbReference type="PROSITE" id="PS50928">
    <property type="entry name" value="ABC_TM1"/>
    <property type="match status" value="1"/>
</dbReference>
<evidence type="ECO:0000256" key="11">
    <source>
        <dbReference type="ARBA" id="ARBA00073645"/>
    </source>
</evidence>
<dbReference type="CDD" id="cd06261">
    <property type="entry name" value="TM_PBP2"/>
    <property type="match status" value="1"/>
</dbReference>
<dbReference type="Pfam" id="PF00528">
    <property type="entry name" value="BPD_transp_1"/>
    <property type="match status" value="1"/>
</dbReference>
<accession>A0A1S7U9G0</accession>
<keyword evidence="6" id="KW-0029">Amino-acid transport</keyword>
<evidence type="ECO:0000313" key="14">
    <source>
        <dbReference type="EMBL" id="CVI63497.1"/>
    </source>
</evidence>
<feature type="transmembrane region" description="Helical" evidence="12">
    <location>
        <begin position="55"/>
        <end position="76"/>
    </location>
</feature>
<dbReference type="GO" id="GO:0022857">
    <property type="term" value="F:transmembrane transporter activity"/>
    <property type="evidence" value="ECO:0007669"/>
    <property type="project" value="InterPro"/>
</dbReference>
<keyword evidence="7 12" id="KW-1133">Transmembrane helix</keyword>
<protein>
    <recommendedName>
        <fullName evidence="11">Glutamate/aspartate import permease protein GltK</fullName>
    </recommendedName>
</protein>
<evidence type="ECO:0000256" key="9">
    <source>
        <dbReference type="ARBA" id="ARBA00060298"/>
    </source>
</evidence>
<keyword evidence="3 12" id="KW-0813">Transport</keyword>
<dbReference type="EMBL" id="FCNP01000049">
    <property type="protein sequence ID" value="CVI63497.1"/>
    <property type="molecule type" value="Genomic_DNA"/>
</dbReference>
<dbReference type="InterPro" id="IPR043429">
    <property type="entry name" value="ArtM/GltK/GlnP/TcyL/YhdX-like"/>
</dbReference>
<feature type="transmembrane region" description="Helical" evidence="12">
    <location>
        <begin position="88"/>
        <end position="107"/>
    </location>
</feature>
<keyword evidence="8 12" id="KW-0472">Membrane</keyword>
<keyword evidence="5 12" id="KW-0812">Transmembrane</keyword>
<reference evidence="14" key="1">
    <citation type="submission" date="2016-01" db="EMBL/GenBank/DDBJ databases">
        <authorList>
            <person name="Regsiter A."/>
            <person name="william w."/>
        </authorList>
    </citation>
    <scope>NUCLEOTIDE SEQUENCE</scope>
    <source>
        <strain evidence="14">NCPPB 1641</strain>
    </source>
</reference>
<dbReference type="NCBIfam" id="TIGR01726">
    <property type="entry name" value="HEQRo_perm_3TM"/>
    <property type="match status" value="1"/>
</dbReference>
<gene>
    <name evidence="14" type="ORF">AGR7A_pAt20254</name>
</gene>
<evidence type="ECO:0000256" key="7">
    <source>
        <dbReference type="ARBA" id="ARBA00022989"/>
    </source>
</evidence>
<feature type="domain" description="ABC transmembrane type-1" evidence="13">
    <location>
        <begin position="19"/>
        <end position="207"/>
    </location>
</feature>
<dbReference type="PANTHER" id="PTHR30614:SF34">
    <property type="entry name" value="BLR6398 PROTEIN"/>
    <property type="match status" value="1"/>
</dbReference>
<evidence type="ECO:0000256" key="8">
    <source>
        <dbReference type="ARBA" id="ARBA00023136"/>
    </source>
</evidence>
<dbReference type="Proteomes" id="UP000192140">
    <property type="component" value="Unassembled WGS sequence"/>
</dbReference>
<evidence type="ECO:0000256" key="12">
    <source>
        <dbReference type="RuleBase" id="RU363032"/>
    </source>
</evidence>
<comment type="function">
    <text evidence="9">Part of the ABC transporter complex GltIJKL involved in glutamate and aspartate uptake. Probably responsible for the translocation of the substrate across the membrane.</text>
</comment>
<dbReference type="InterPro" id="IPR035906">
    <property type="entry name" value="MetI-like_sf"/>
</dbReference>
<dbReference type="Gene3D" id="1.10.3720.10">
    <property type="entry name" value="MetI-like"/>
    <property type="match status" value="1"/>
</dbReference>
<keyword evidence="15" id="KW-1185">Reference proteome</keyword>
<dbReference type="PANTHER" id="PTHR30614">
    <property type="entry name" value="MEMBRANE COMPONENT OF AMINO ACID ABC TRANSPORTER"/>
    <property type="match status" value="1"/>
</dbReference>
<evidence type="ECO:0000256" key="3">
    <source>
        <dbReference type="ARBA" id="ARBA00022448"/>
    </source>
</evidence>
<keyword evidence="4" id="KW-1003">Cell membrane</keyword>
<dbReference type="GO" id="GO:0006865">
    <property type="term" value="P:amino acid transport"/>
    <property type="evidence" value="ECO:0007669"/>
    <property type="project" value="UniProtKB-KW"/>
</dbReference>
<comment type="subcellular location">
    <subcellularLocation>
        <location evidence="1">Cell inner membrane</location>
        <topology evidence="1">Multi-pass membrane protein</topology>
    </subcellularLocation>
    <subcellularLocation>
        <location evidence="12">Cell membrane</location>
        <topology evidence="12">Multi-pass membrane protein</topology>
    </subcellularLocation>
</comment>
<evidence type="ECO:0000256" key="5">
    <source>
        <dbReference type="ARBA" id="ARBA00022692"/>
    </source>
</evidence>
<comment type="subunit">
    <text evidence="10">The complex is composed of two ATP-binding proteins (GltL), two transmembrane proteins (GltJ and GltK) and a solute-binding protein (GltI).</text>
</comment>
<dbReference type="SUPFAM" id="SSF161098">
    <property type="entry name" value="MetI-like"/>
    <property type="match status" value="1"/>
</dbReference>
<evidence type="ECO:0000256" key="4">
    <source>
        <dbReference type="ARBA" id="ARBA00022475"/>
    </source>
</evidence>
<organism evidence="14 15">
    <name type="scientific">Agrobacterium deltaense NCPPB 1641</name>
    <dbReference type="NCBI Taxonomy" id="1183425"/>
    <lineage>
        <taxon>Bacteria</taxon>
        <taxon>Pseudomonadati</taxon>
        <taxon>Pseudomonadota</taxon>
        <taxon>Alphaproteobacteria</taxon>
        <taxon>Hyphomicrobiales</taxon>
        <taxon>Rhizobiaceae</taxon>
        <taxon>Rhizobium/Agrobacterium group</taxon>
        <taxon>Agrobacterium</taxon>
    </lineage>
</organism>
<dbReference type="InterPro" id="IPR000515">
    <property type="entry name" value="MetI-like"/>
</dbReference>
<dbReference type="InterPro" id="IPR010065">
    <property type="entry name" value="AA_ABC_transptr_permease_3TM"/>
</dbReference>
<evidence type="ECO:0000256" key="10">
    <source>
        <dbReference type="ARBA" id="ARBA00062718"/>
    </source>
</evidence>
<proteinExistence type="inferred from homology"/>
<evidence type="ECO:0000256" key="1">
    <source>
        <dbReference type="ARBA" id="ARBA00004429"/>
    </source>
</evidence>
<feature type="transmembrane region" description="Helical" evidence="12">
    <location>
        <begin position="20"/>
        <end position="43"/>
    </location>
</feature>
<comment type="caution">
    <text evidence="14">The sequence shown here is derived from an EMBL/GenBank/DDBJ whole genome shotgun (WGS) entry which is preliminary data.</text>
</comment>
<name>A0A1S7U9G0_9HYPH</name>
<feature type="transmembrane region" description="Helical" evidence="12">
    <location>
        <begin position="146"/>
        <end position="168"/>
    </location>
</feature>
<evidence type="ECO:0000256" key="6">
    <source>
        <dbReference type="ARBA" id="ARBA00022970"/>
    </source>
</evidence>
<evidence type="ECO:0000259" key="13">
    <source>
        <dbReference type="PROSITE" id="PS50928"/>
    </source>
</evidence>
<feature type="transmembrane region" description="Helical" evidence="12">
    <location>
        <begin position="188"/>
        <end position="204"/>
    </location>
</feature>
<dbReference type="GO" id="GO:0043190">
    <property type="term" value="C:ATP-binding cassette (ABC) transporter complex"/>
    <property type="evidence" value="ECO:0007669"/>
    <property type="project" value="InterPro"/>
</dbReference>
<dbReference type="AlphaFoldDB" id="A0A1S7U9G0"/>
<evidence type="ECO:0000313" key="15">
    <source>
        <dbReference type="Proteomes" id="UP000192140"/>
    </source>
</evidence>
<sequence length="221" mass="24817">MTMDFSAVWNVRWLLWDSFLTTLLLSSIAVVVGTAVGAIVAALRVAKIRALNALLRLYVEIFRGTPLLMQLFFIYFGLPMLGVDVDRFWAAFIAISLYSGAYVAEVLRSGVDAIPKGQTEAAEALGLSFWHRLVYIVTPQTLRLSLPALVGVYVAVIKDTSLATVIGYNELMRRTMELLLQYGRPFEFFITVGVLYFIICYPLSKLSEHLERRIGRNRAEA</sequence>
<comment type="similarity">
    <text evidence="2">Belongs to the binding-protein-dependent transport system permease family. HisMQ subfamily.</text>
</comment>
<evidence type="ECO:0000256" key="2">
    <source>
        <dbReference type="ARBA" id="ARBA00010072"/>
    </source>
</evidence>